<evidence type="ECO:0008006" key="4">
    <source>
        <dbReference type="Google" id="ProtNLM"/>
    </source>
</evidence>
<dbReference type="RefSeq" id="WP_210101659.1">
    <property type="nucleotide sequence ID" value="NZ_BAABLK010000027.1"/>
</dbReference>
<keyword evidence="3" id="KW-1185">Reference proteome</keyword>
<dbReference type="Proteomes" id="UP001501257">
    <property type="component" value="Unassembled WGS sequence"/>
</dbReference>
<feature type="region of interest" description="Disordered" evidence="1">
    <location>
        <begin position="44"/>
        <end position="63"/>
    </location>
</feature>
<dbReference type="InterPro" id="IPR032716">
    <property type="entry name" value="ACC_epsilon"/>
</dbReference>
<dbReference type="Pfam" id="PF13822">
    <property type="entry name" value="ACC_epsilon"/>
    <property type="match status" value="1"/>
</dbReference>
<dbReference type="EMBL" id="BAABLK010000027">
    <property type="protein sequence ID" value="GAA5227091.1"/>
    <property type="molecule type" value="Genomic_DNA"/>
</dbReference>
<accession>A0ABP9TKI3</accession>
<gene>
    <name evidence="2" type="ORF">GCM10025778_16240</name>
</gene>
<name>A0ABP9TKI3_9MICC</name>
<proteinExistence type="predicted"/>
<comment type="caution">
    <text evidence="2">The sequence shown here is derived from an EMBL/GenBank/DDBJ whole genome shotgun (WGS) entry which is preliminary data.</text>
</comment>
<organism evidence="2 3">
    <name type="scientific">Paeniglutamicibacter antarcticus</name>
    <dbReference type="NCBI Taxonomy" id="494023"/>
    <lineage>
        <taxon>Bacteria</taxon>
        <taxon>Bacillati</taxon>
        <taxon>Actinomycetota</taxon>
        <taxon>Actinomycetes</taxon>
        <taxon>Micrococcales</taxon>
        <taxon>Micrococcaceae</taxon>
        <taxon>Paeniglutamicibacter</taxon>
    </lineage>
</organism>
<protein>
    <recommendedName>
        <fullName evidence="4">Acyl-CoA carboxylase subunit epsilon</fullName>
    </recommendedName>
</protein>
<evidence type="ECO:0000313" key="3">
    <source>
        <dbReference type="Proteomes" id="UP001501257"/>
    </source>
</evidence>
<evidence type="ECO:0000256" key="1">
    <source>
        <dbReference type="SAM" id="MobiDB-lite"/>
    </source>
</evidence>
<sequence length="78" mass="8349">MIDNQHAELASEAAPACLQVTHGNPTAEELAVLAAIVSALGCQDSTDPAPSGTEIRRGRIRRRRELNGAPLPWKVGRH</sequence>
<evidence type="ECO:0000313" key="2">
    <source>
        <dbReference type="EMBL" id="GAA5227091.1"/>
    </source>
</evidence>
<reference evidence="3" key="1">
    <citation type="journal article" date="2019" name="Int. J. Syst. Evol. Microbiol.">
        <title>The Global Catalogue of Microorganisms (GCM) 10K type strain sequencing project: providing services to taxonomists for standard genome sequencing and annotation.</title>
        <authorList>
            <consortium name="The Broad Institute Genomics Platform"/>
            <consortium name="The Broad Institute Genome Sequencing Center for Infectious Disease"/>
            <person name="Wu L."/>
            <person name="Ma J."/>
        </authorList>
    </citation>
    <scope>NUCLEOTIDE SEQUENCE [LARGE SCALE GENOMIC DNA]</scope>
    <source>
        <strain evidence="3">JCM 18952</strain>
    </source>
</reference>